<sequence>MDGAARKRDQLLDDGPMRVSAAFDGVPGDIARARELVRDFLTRLRSEHGVTVTERAFGSAQLVVSELMTNACKYASGPCLVDLGLDTERADRVHIAVWDSAPVLPVAKAADPGRVGQHGLEIVMAVCHSYEVHREPVGKRTIASVALAEDPHDNPGVR</sequence>
<dbReference type="InterPro" id="IPR050267">
    <property type="entry name" value="Anti-sigma-factor_SerPK"/>
</dbReference>
<evidence type="ECO:0000313" key="4">
    <source>
        <dbReference type="Proteomes" id="UP000198614"/>
    </source>
</evidence>
<reference evidence="3 4" key="1">
    <citation type="submission" date="2016-10" db="EMBL/GenBank/DDBJ databases">
        <authorList>
            <person name="de Groot N.N."/>
        </authorList>
    </citation>
    <scope>NUCLEOTIDE SEQUENCE [LARGE SCALE GENOMIC DNA]</scope>
    <source>
        <strain evidence="3 4">CGMCC 4.1859</strain>
    </source>
</reference>
<dbReference type="InterPro" id="IPR003594">
    <property type="entry name" value="HATPase_dom"/>
</dbReference>
<evidence type="ECO:0000256" key="1">
    <source>
        <dbReference type="ARBA" id="ARBA00022527"/>
    </source>
</evidence>
<dbReference type="Gene3D" id="3.30.565.10">
    <property type="entry name" value="Histidine kinase-like ATPase, C-terminal domain"/>
    <property type="match status" value="1"/>
</dbReference>
<feature type="domain" description="Histidine kinase/HSP90-like ATPase" evidence="2">
    <location>
        <begin position="28"/>
        <end position="142"/>
    </location>
</feature>
<name>A0A1G7M5Z3_9ACTN</name>
<dbReference type="InterPro" id="IPR036890">
    <property type="entry name" value="HATPase_C_sf"/>
</dbReference>
<organism evidence="3 4">
    <name type="scientific">Streptomyces griseoaurantiacus</name>
    <dbReference type="NCBI Taxonomy" id="68213"/>
    <lineage>
        <taxon>Bacteria</taxon>
        <taxon>Bacillati</taxon>
        <taxon>Actinomycetota</taxon>
        <taxon>Actinomycetes</taxon>
        <taxon>Kitasatosporales</taxon>
        <taxon>Streptomycetaceae</taxon>
        <taxon>Streptomyces</taxon>
        <taxon>Streptomyces aurantiacus group</taxon>
    </lineage>
</organism>
<dbReference type="AlphaFoldDB" id="A0A1G7M5Z3"/>
<keyword evidence="3" id="KW-0418">Kinase</keyword>
<dbReference type="CDD" id="cd16936">
    <property type="entry name" value="HATPase_RsbW-like"/>
    <property type="match status" value="1"/>
</dbReference>
<proteinExistence type="predicted"/>
<dbReference type="PANTHER" id="PTHR35526">
    <property type="entry name" value="ANTI-SIGMA-F FACTOR RSBW-RELATED"/>
    <property type="match status" value="1"/>
</dbReference>
<keyword evidence="3" id="KW-0808">Transferase</keyword>
<dbReference type="SUPFAM" id="SSF55874">
    <property type="entry name" value="ATPase domain of HSP90 chaperone/DNA topoisomerase II/histidine kinase"/>
    <property type="match status" value="1"/>
</dbReference>
<keyword evidence="1" id="KW-0723">Serine/threonine-protein kinase</keyword>
<protein>
    <submittedName>
        <fullName evidence="3">Histidine kinase-like ATPase domain-containing protein</fullName>
    </submittedName>
</protein>
<evidence type="ECO:0000313" key="3">
    <source>
        <dbReference type="EMBL" id="SDF57188.1"/>
    </source>
</evidence>
<dbReference type="Proteomes" id="UP000198614">
    <property type="component" value="Unassembled WGS sequence"/>
</dbReference>
<dbReference type="OrthoDB" id="4304137at2"/>
<dbReference type="GO" id="GO:0004674">
    <property type="term" value="F:protein serine/threonine kinase activity"/>
    <property type="evidence" value="ECO:0007669"/>
    <property type="project" value="UniProtKB-KW"/>
</dbReference>
<dbReference type="Pfam" id="PF13581">
    <property type="entry name" value="HATPase_c_2"/>
    <property type="match status" value="1"/>
</dbReference>
<gene>
    <name evidence="3" type="ORF">SAMN05216260_10971</name>
</gene>
<evidence type="ECO:0000259" key="2">
    <source>
        <dbReference type="Pfam" id="PF13581"/>
    </source>
</evidence>
<dbReference type="PANTHER" id="PTHR35526:SF3">
    <property type="entry name" value="ANTI-SIGMA-F FACTOR RSBW"/>
    <property type="match status" value="1"/>
</dbReference>
<accession>A0A1G7M5Z3</accession>
<dbReference type="EMBL" id="FNAX01000009">
    <property type="protein sequence ID" value="SDF57188.1"/>
    <property type="molecule type" value="Genomic_DNA"/>
</dbReference>